<gene>
    <name evidence="1" type="ORF">ACJDUG_04440</name>
</gene>
<dbReference type="RefSeq" id="WP_406768704.1">
    <property type="nucleotide sequence ID" value="NZ_JBJHZZ010000002.1"/>
</dbReference>
<sequence length="396" mass="46719">MKVKKCKWYNNAQAPVMFMIDDLANTWVDNNSNNELNLGEDWGYCCFQKNSMWDFLNTKLLNKYPYLKVTFFLVVGKRANIIETNKKIYSETIQENKNFREFLIEINKNPNIEIAYHGLTHGITGISRTDFVEEWQSFKKINEAIETINIGREIYFNVLGEYPVGGKYCGYKYNDFSDDSINATDFKWWCRHWDANLESGNYENYNYDLEMFNNVVDIPSTIDGSYYSLKNIKYLFSKKYLKSVINKFIHGKTVEQVILDRVNAQQIISIQEHTSPYRADKRIQYPNLIFDIENLHIIFNYLKRFDLWYATGTEIANYFLVYENCKIENSNDSSFKVECDSRFEGYELTLSISGNFSGNYISISYGDNKVKFEKIQNQFIGNIKVFDNMLYKINEV</sequence>
<reference evidence="1 2" key="1">
    <citation type="submission" date="2024-11" db="EMBL/GenBank/DDBJ databases">
        <authorList>
            <person name="Heng Y.C."/>
            <person name="Lim A.C.H."/>
            <person name="Lee J.K.Y."/>
            <person name="Kittelmann S."/>
        </authorList>
    </citation>
    <scope>NUCLEOTIDE SEQUENCE [LARGE SCALE GENOMIC DNA]</scope>
    <source>
        <strain evidence="1 2">WILCCON 0185</strain>
    </source>
</reference>
<dbReference type="SUPFAM" id="SSF88713">
    <property type="entry name" value="Glycoside hydrolase/deacetylase"/>
    <property type="match status" value="1"/>
</dbReference>
<proteinExistence type="predicted"/>
<accession>A0ABW8T265</accession>
<name>A0ABW8T265_9CLOT</name>
<organism evidence="1 2">
    <name type="scientific">Candidatus Clostridium stratigraminis</name>
    <dbReference type="NCBI Taxonomy" id="3381661"/>
    <lineage>
        <taxon>Bacteria</taxon>
        <taxon>Bacillati</taxon>
        <taxon>Bacillota</taxon>
        <taxon>Clostridia</taxon>
        <taxon>Eubacteriales</taxon>
        <taxon>Clostridiaceae</taxon>
        <taxon>Clostridium</taxon>
    </lineage>
</organism>
<keyword evidence="2" id="KW-1185">Reference proteome</keyword>
<dbReference type="InterPro" id="IPR011330">
    <property type="entry name" value="Glyco_hydro/deAcase_b/a-brl"/>
</dbReference>
<comment type="caution">
    <text evidence="1">The sequence shown here is derived from an EMBL/GenBank/DDBJ whole genome shotgun (WGS) entry which is preliminary data.</text>
</comment>
<evidence type="ECO:0000313" key="2">
    <source>
        <dbReference type="Proteomes" id="UP001623591"/>
    </source>
</evidence>
<protein>
    <recommendedName>
        <fullName evidence="3">Polysaccharide deacetylase</fullName>
    </recommendedName>
</protein>
<evidence type="ECO:0008006" key="3">
    <source>
        <dbReference type="Google" id="ProtNLM"/>
    </source>
</evidence>
<dbReference type="Proteomes" id="UP001623591">
    <property type="component" value="Unassembled WGS sequence"/>
</dbReference>
<dbReference type="EMBL" id="JBJHZZ010000002">
    <property type="protein sequence ID" value="MFL0246227.1"/>
    <property type="molecule type" value="Genomic_DNA"/>
</dbReference>
<dbReference type="Gene3D" id="3.20.20.370">
    <property type="entry name" value="Glycoside hydrolase/deacetylase"/>
    <property type="match status" value="1"/>
</dbReference>
<evidence type="ECO:0000313" key="1">
    <source>
        <dbReference type="EMBL" id="MFL0246227.1"/>
    </source>
</evidence>